<evidence type="ECO:0000256" key="1">
    <source>
        <dbReference type="ARBA" id="ARBA00004337"/>
    </source>
</evidence>
<evidence type="ECO:0000256" key="3">
    <source>
        <dbReference type="ARBA" id="ARBA00005227"/>
    </source>
</evidence>
<keyword evidence="5" id="KW-0732">Signal</keyword>
<dbReference type="InterPro" id="IPR004240">
    <property type="entry name" value="EMP70"/>
</dbReference>
<dbReference type="Gene3D" id="3.60.40.10">
    <property type="entry name" value="PPM-type phosphatase domain"/>
    <property type="match status" value="1"/>
</dbReference>
<evidence type="ECO:0000256" key="4">
    <source>
        <dbReference type="ARBA" id="ARBA00022692"/>
    </source>
</evidence>
<proteinExistence type="inferred from homology"/>
<dbReference type="InterPro" id="IPR000222">
    <property type="entry name" value="PP2C_BS"/>
</dbReference>
<dbReference type="GO" id="GO:0010008">
    <property type="term" value="C:endosome membrane"/>
    <property type="evidence" value="ECO:0007669"/>
    <property type="project" value="UniProtKB-SubCell"/>
</dbReference>
<evidence type="ECO:0000256" key="5">
    <source>
        <dbReference type="ARBA" id="ARBA00022729"/>
    </source>
</evidence>
<evidence type="ECO:0000256" key="6">
    <source>
        <dbReference type="ARBA" id="ARBA00022753"/>
    </source>
</evidence>
<comment type="similarity">
    <text evidence="3">Belongs to the nonaspanin (TM9SF) (TC 9.A.2) family.</text>
</comment>
<dbReference type="EMBL" id="OU503048">
    <property type="protein sequence ID" value="CAI9773905.1"/>
    <property type="molecule type" value="Genomic_DNA"/>
</dbReference>
<keyword evidence="4" id="KW-0812">Transmembrane</keyword>
<dbReference type="GO" id="GO:0000139">
    <property type="term" value="C:Golgi membrane"/>
    <property type="evidence" value="ECO:0007669"/>
    <property type="project" value="UniProtKB-SubCell"/>
</dbReference>
<name>A0AAD2E3S9_9LAMI</name>
<dbReference type="AlphaFoldDB" id="A0AAD2E3S9"/>
<evidence type="ECO:0000313" key="11">
    <source>
        <dbReference type="Proteomes" id="UP000834106"/>
    </source>
</evidence>
<organism evidence="10 11">
    <name type="scientific">Fraxinus pennsylvanica</name>
    <dbReference type="NCBI Taxonomy" id="56036"/>
    <lineage>
        <taxon>Eukaryota</taxon>
        <taxon>Viridiplantae</taxon>
        <taxon>Streptophyta</taxon>
        <taxon>Embryophyta</taxon>
        <taxon>Tracheophyta</taxon>
        <taxon>Spermatophyta</taxon>
        <taxon>Magnoliopsida</taxon>
        <taxon>eudicotyledons</taxon>
        <taxon>Gunneridae</taxon>
        <taxon>Pentapetalae</taxon>
        <taxon>asterids</taxon>
        <taxon>lamiids</taxon>
        <taxon>Lamiales</taxon>
        <taxon>Oleaceae</taxon>
        <taxon>Oleeae</taxon>
        <taxon>Fraxinus</taxon>
    </lineage>
</organism>
<dbReference type="SUPFAM" id="SSF81606">
    <property type="entry name" value="PP2C-like"/>
    <property type="match status" value="1"/>
</dbReference>
<dbReference type="Pfam" id="PF02990">
    <property type="entry name" value="EMP70"/>
    <property type="match status" value="1"/>
</dbReference>
<keyword evidence="8" id="KW-0333">Golgi apparatus</keyword>
<evidence type="ECO:0000256" key="9">
    <source>
        <dbReference type="ARBA" id="ARBA00023136"/>
    </source>
</evidence>
<evidence type="ECO:0000256" key="2">
    <source>
        <dbReference type="ARBA" id="ARBA00004653"/>
    </source>
</evidence>
<keyword evidence="9" id="KW-0472">Membrane</keyword>
<keyword evidence="7" id="KW-1133">Transmembrane helix</keyword>
<reference evidence="10" key="1">
    <citation type="submission" date="2023-05" db="EMBL/GenBank/DDBJ databases">
        <authorList>
            <person name="Huff M."/>
        </authorList>
    </citation>
    <scope>NUCLEOTIDE SEQUENCE</scope>
</reference>
<gene>
    <name evidence="10" type="ORF">FPE_LOCUS21335</name>
</gene>
<evidence type="ECO:0000313" key="10">
    <source>
        <dbReference type="EMBL" id="CAI9773905.1"/>
    </source>
</evidence>
<accession>A0AAD2E3S9</accession>
<dbReference type="GO" id="GO:0043169">
    <property type="term" value="F:cation binding"/>
    <property type="evidence" value="ECO:0007669"/>
    <property type="project" value="InterPro"/>
</dbReference>
<keyword evidence="11" id="KW-1185">Reference proteome</keyword>
<dbReference type="PROSITE" id="PS01032">
    <property type="entry name" value="PPM_1"/>
    <property type="match status" value="1"/>
</dbReference>
<dbReference type="InterPro" id="IPR036457">
    <property type="entry name" value="PPM-type-like_dom_sf"/>
</dbReference>
<protein>
    <submittedName>
        <fullName evidence="10">Uncharacterized protein</fullName>
    </submittedName>
</protein>
<evidence type="ECO:0000256" key="7">
    <source>
        <dbReference type="ARBA" id="ARBA00022989"/>
    </source>
</evidence>
<dbReference type="Proteomes" id="UP000834106">
    <property type="component" value="Chromosome 13"/>
</dbReference>
<comment type="subcellular location">
    <subcellularLocation>
        <location evidence="1">Endosome membrane</location>
        <topology evidence="1">Multi-pass membrane protein</topology>
    </subcellularLocation>
    <subcellularLocation>
        <location evidence="2">Golgi apparatus membrane</location>
        <topology evidence="2">Multi-pass membrane protein</topology>
    </subcellularLocation>
</comment>
<sequence length="143" mass="16035">MKPEIINDLISTEENCEARGINVSKMTFSASLLEVPEEVKTNLNFPPLWGFTSVCGRRPEMEDTVIALPRFLTIPSPLLTHRPIMNVRHQDLKAHFFGVYDGHGGQQERDVNEESGWKLVHGDVFRTPLCLVLLSALVGTAHN</sequence>
<evidence type="ECO:0000256" key="8">
    <source>
        <dbReference type="ARBA" id="ARBA00023034"/>
    </source>
</evidence>
<keyword evidence="6" id="KW-0967">Endosome</keyword>